<keyword evidence="1" id="KW-0175">Coiled coil</keyword>
<dbReference type="InterPro" id="IPR022285">
    <property type="entry name" value="CHP03879_regulat_dom_put"/>
</dbReference>
<dbReference type="KEGG" id="tpt:Tpet_0548"/>
<dbReference type="RefSeq" id="WP_011943171.1">
    <property type="nucleotide sequence ID" value="NC_009486.1"/>
</dbReference>
<organism evidence="2 3">
    <name type="scientific">Thermotoga petrophila (strain ATCC BAA-488 / DSM 13995 / JCM 10881 / RKU-1)</name>
    <dbReference type="NCBI Taxonomy" id="390874"/>
    <lineage>
        <taxon>Bacteria</taxon>
        <taxon>Thermotogati</taxon>
        <taxon>Thermotogota</taxon>
        <taxon>Thermotogae</taxon>
        <taxon>Thermotogales</taxon>
        <taxon>Thermotogaceae</taxon>
        <taxon>Thermotoga</taxon>
    </lineage>
</organism>
<dbReference type="EMBL" id="CP000702">
    <property type="protein sequence ID" value="ABQ46569.1"/>
    <property type="molecule type" value="Genomic_DNA"/>
</dbReference>
<dbReference type="HOGENOM" id="CLU_109226_0_0_0"/>
<dbReference type="Proteomes" id="UP000006558">
    <property type="component" value="Chromosome"/>
</dbReference>
<dbReference type="eggNOG" id="COG1318">
    <property type="taxonomic scope" value="Bacteria"/>
</dbReference>
<dbReference type="AlphaFoldDB" id="A5IK46"/>
<proteinExistence type="predicted"/>
<reference evidence="2 3" key="2">
    <citation type="journal article" date="2009" name="Proc. Natl. Acad. Sci. U.S.A.">
        <title>On the chimeric nature, thermophilic origin, and phylogenetic placement of the Thermotogales.</title>
        <authorList>
            <person name="Zhaxybayeva O."/>
            <person name="Swithers K.S."/>
            <person name="Lapierre P."/>
            <person name="Fournier G.P."/>
            <person name="Bickhart D.M."/>
            <person name="DeBoy R.T."/>
            <person name="Nelson K.E."/>
            <person name="Nesbo C.L."/>
            <person name="Doolittle W.F."/>
            <person name="Gogarten J.P."/>
            <person name="Noll K.M."/>
        </authorList>
    </citation>
    <scope>NUCLEOTIDE SEQUENCE [LARGE SCALE GENOMIC DNA]</scope>
    <source>
        <strain evidence="3">ATCC BAA-488 / DSM 13995 / JCM 10881 / RKU-1</strain>
    </source>
</reference>
<reference evidence="3" key="1">
    <citation type="submission" date="2007-05" db="EMBL/GenBank/DDBJ databases">
        <title>Complete sequence of Thermotoga petrophila RKU-1.</title>
        <authorList>
            <consortium name="US DOE Joint Genome Institute"/>
            <person name="Copeland A."/>
            <person name="Lucas S."/>
            <person name="Lapidus A."/>
            <person name="Barry K."/>
            <person name="Glavina del Rio T."/>
            <person name="Dalin E."/>
            <person name="Tice H."/>
            <person name="Pitluck S."/>
            <person name="Sims D."/>
            <person name="Brettin T."/>
            <person name="Bruce D."/>
            <person name="Detter J.C."/>
            <person name="Han C."/>
            <person name="Tapia R."/>
            <person name="Schmutz J."/>
            <person name="Larimer F."/>
            <person name="Land M."/>
            <person name="Hauser L."/>
            <person name="Kyrpides N."/>
            <person name="Mikhailova N."/>
            <person name="Nelson K."/>
            <person name="Gogarten J.P."/>
            <person name="Noll K."/>
            <person name="Richardson P."/>
        </authorList>
    </citation>
    <scope>NUCLEOTIDE SEQUENCE [LARGE SCALE GENOMIC DNA]</scope>
    <source>
        <strain evidence="3">ATCC BAA-488 / DSM 13995 / JCM 10881 / RKU-1</strain>
    </source>
</reference>
<sequence length="148" mass="16328">MKLNFNPVTKEEIHQLEIALLVGTLFRKEVLEEIRNSAERLTWVDSLAVAAGALARAKAGMTASEIAEELGRTEATIREHVKGETKAGKLVNETYELLKEGKLSVEGLIGEGIKVVTTTTTGSDEKLQEVKKELEEIKQKLESVIQKL</sequence>
<feature type="coiled-coil region" evidence="1">
    <location>
        <begin position="120"/>
        <end position="147"/>
    </location>
</feature>
<dbReference type="PANTHER" id="PTHR40727">
    <property type="entry name" value="TRANSCRIPTION REGULATOR, ENCODED NEXT TO RECA SUPERFAMILY ATPASE-RELATED"/>
    <property type="match status" value="1"/>
</dbReference>
<evidence type="ECO:0000313" key="3">
    <source>
        <dbReference type="Proteomes" id="UP000006558"/>
    </source>
</evidence>
<dbReference type="PANTHER" id="PTHR40727:SF1">
    <property type="entry name" value="BACTERIO-OPSIN ACTIVATOR"/>
    <property type="match status" value="1"/>
</dbReference>
<dbReference type="STRING" id="390874.Tpet_0548"/>
<name>A5IK46_THEP1</name>
<dbReference type="NCBIfam" id="TIGR03879">
    <property type="entry name" value="near_KaiC_dom"/>
    <property type="match status" value="1"/>
</dbReference>
<evidence type="ECO:0000256" key="1">
    <source>
        <dbReference type="SAM" id="Coils"/>
    </source>
</evidence>
<gene>
    <name evidence="2" type="ordered locus">Tpet_0548</name>
</gene>
<evidence type="ECO:0000313" key="2">
    <source>
        <dbReference type="EMBL" id="ABQ46569.1"/>
    </source>
</evidence>
<accession>A5IK46</accession>
<protein>
    <submittedName>
        <fullName evidence="2">Transcriptional regulators-like protein</fullName>
    </submittedName>
</protein>